<gene>
    <name evidence="2" type="ORF">IBLFYP30_01655</name>
</gene>
<name>A0A6N3BSB1_9FIRM</name>
<feature type="transmembrane region" description="Helical" evidence="1">
    <location>
        <begin position="104"/>
        <end position="122"/>
    </location>
</feature>
<keyword evidence="1" id="KW-0812">Transmembrane</keyword>
<sequence length="434" mass="50628">MKYLGFFLLLIFNLYNYQVHLNSIVFFIISFIIISFMMYSMQKKQNFILTAMEMLVFTWPISWMNIIGMPTEYLQLPWFYVFGLFIFIYTLWNFKKFYLRQQNGLLMIIFIAFFIYSIVPLIQSKSFSEGLKEFIMIMFFMVLFLCMYFNRESISNSDRAKIVSDIIFMNLLCAIFIILQYIMFSYFSISLFKIATPLSYNGVQTSCSLLFEDTSCSTIMVGCGAFYAYLRGKEKKINYLYSLITMIGLAFTSRRTSVICLIIILVIYTIFSDIDVLKKILYTIFVPIFAFAMIYFLQMSRPVDQVSQLVENNGRIPDYISGIQVFVTNPLGIGYDNTYLASLMTRGIIPHNTVLRWLDMGGIILTFCLISVILYALYQSYEKGLKDDFWVMLYVLGASNLIPDILNARFFIILCGMILLCMSDKDNEDIIEKT</sequence>
<dbReference type="PANTHER" id="PTHR37422">
    <property type="entry name" value="TEICHURONIC ACID BIOSYNTHESIS PROTEIN TUAE"/>
    <property type="match status" value="1"/>
</dbReference>
<feature type="transmembrane region" description="Helical" evidence="1">
    <location>
        <begin position="280"/>
        <end position="297"/>
    </location>
</feature>
<feature type="transmembrane region" description="Helical" evidence="1">
    <location>
        <begin position="239"/>
        <end position="268"/>
    </location>
</feature>
<feature type="transmembrane region" description="Helical" evidence="1">
    <location>
        <begin position="46"/>
        <end position="67"/>
    </location>
</feature>
<feature type="transmembrane region" description="Helical" evidence="1">
    <location>
        <begin position="20"/>
        <end position="39"/>
    </location>
</feature>
<protein>
    <recommendedName>
        <fullName evidence="3">O-Antigen ligase</fullName>
    </recommendedName>
</protein>
<accession>A0A6N3BSB1</accession>
<feature type="transmembrane region" description="Helical" evidence="1">
    <location>
        <begin position="209"/>
        <end position="230"/>
    </location>
</feature>
<evidence type="ECO:0000256" key="1">
    <source>
        <dbReference type="SAM" id="Phobius"/>
    </source>
</evidence>
<evidence type="ECO:0000313" key="2">
    <source>
        <dbReference type="EMBL" id="VYU06812.1"/>
    </source>
</evidence>
<proteinExistence type="predicted"/>
<organism evidence="2">
    <name type="scientific">Intestinibacter bartlettii</name>
    <dbReference type="NCBI Taxonomy" id="261299"/>
    <lineage>
        <taxon>Bacteria</taxon>
        <taxon>Bacillati</taxon>
        <taxon>Bacillota</taxon>
        <taxon>Clostridia</taxon>
        <taxon>Peptostreptococcales</taxon>
        <taxon>Peptostreptococcaceae</taxon>
        <taxon>Intestinibacter</taxon>
    </lineage>
</organism>
<reference evidence="2" key="1">
    <citation type="submission" date="2019-11" db="EMBL/GenBank/DDBJ databases">
        <authorList>
            <person name="Feng L."/>
        </authorList>
    </citation>
    <scope>NUCLEOTIDE SEQUENCE</scope>
    <source>
        <strain evidence="2">IbartlettiiLFYP30</strain>
    </source>
</reference>
<feature type="transmembrane region" description="Helical" evidence="1">
    <location>
        <begin position="73"/>
        <end position="92"/>
    </location>
</feature>
<dbReference type="EMBL" id="CACRUE010000026">
    <property type="protein sequence ID" value="VYU06812.1"/>
    <property type="molecule type" value="Genomic_DNA"/>
</dbReference>
<dbReference type="InterPro" id="IPR051533">
    <property type="entry name" value="WaaL-like"/>
</dbReference>
<evidence type="ECO:0008006" key="3">
    <source>
        <dbReference type="Google" id="ProtNLM"/>
    </source>
</evidence>
<feature type="transmembrane region" description="Helical" evidence="1">
    <location>
        <begin position="162"/>
        <end position="189"/>
    </location>
</feature>
<feature type="transmembrane region" description="Helical" evidence="1">
    <location>
        <begin position="134"/>
        <end position="150"/>
    </location>
</feature>
<keyword evidence="1" id="KW-1133">Transmembrane helix</keyword>
<dbReference type="AlphaFoldDB" id="A0A6N3BSB1"/>
<feature type="transmembrane region" description="Helical" evidence="1">
    <location>
        <begin position="354"/>
        <end position="378"/>
    </location>
</feature>
<dbReference type="PANTHER" id="PTHR37422:SF13">
    <property type="entry name" value="LIPOPOLYSACCHARIDE BIOSYNTHESIS PROTEIN PA4999-RELATED"/>
    <property type="match status" value="1"/>
</dbReference>
<feature type="transmembrane region" description="Helical" evidence="1">
    <location>
        <begin position="390"/>
        <end position="420"/>
    </location>
</feature>
<keyword evidence="1" id="KW-0472">Membrane</keyword>